<feature type="domain" description="SnoaL-like" evidence="1">
    <location>
        <begin position="10"/>
        <end position="128"/>
    </location>
</feature>
<dbReference type="SUPFAM" id="SSF54427">
    <property type="entry name" value="NTF2-like"/>
    <property type="match status" value="1"/>
</dbReference>
<proteinExistence type="predicted"/>
<reference evidence="3" key="1">
    <citation type="journal article" date="2019" name="Int. J. Syst. Evol. Microbiol.">
        <title>The Global Catalogue of Microorganisms (GCM) 10K type strain sequencing project: providing services to taxonomists for standard genome sequencing and annotation.</title>
        <authorList>
            <consortium name="The Broad Institute Genomics Platform"/>
            <consortium name="The Broad Institute Genome Sequencing Center for Infectious Disease"/>
            <person name="Wu L."/>
            <person name="Ma J."/>
        </authorList>
    </citation>
    <scope>NUCLEOTIDE SEQUENCE [LARGE SCALE GENOMIC DNA]</scope>
    <source>
        <strain evidence="3">ZS-22-S1</strain>
    </source>
</reference>
<dbReference type="Pfam" id="PF13474">
    <property type="entry name" value="SnoaL_3"/>
    <property type="match status" value="1"/>
</dbReference>
<evidence type="ECO:0000313" key="2">
    <source>
        <dbReference type="EMBL" id="MFC4857046.1"/>
    </source>
</evidence>
<dbReference type="CDD" id="cd00531">
    <property type="entry name" value="NTF2_like"/>
    <property type="match status" value="1"/>
</dbReference>
<dbReference type="InterPro" id="IPR032710">
    <property type="entry name" value="NTF2-like_dom_sf"/>
</dbReference>
<dbReference type="Proteomes" id="UP001595859">
    <property type="component" value="Unassembled WGS sequence"/>
</dbReference>
<organism evidence="2 3">
    <name type="scientific">Actinophytocola glycyrrhizae</name>
    <dbReference type="NCBI Taxonomy" id="2044873"/>
    <lineage>
        <taxon>Bacteria</taxon>
        <taxon>Bacillati</taxon>
        <taxon>Actinomycetota</taxon>
        <taxon>Actinomycetes</taxon>
        <taxon>Pseudonocardiales</taxon>
        <taxon>Pseudonocardiaceae</taxon>
    </lineage>
</organism>
<gene>
    <name evidence="2" type="ORF">ACFPCV_26415</name>
</gene>
<dbReference type="InterPro" id="IPR011944">
    <property type="entry name" value="Steroid_delta5-4_isomerase"/>
</dbReference>
<dbReference type="InterPro" id="IPR037401">
    <property type="entry name" value="SnoaL-like"/>
</dbReference>
<name>A0ABV9S8Q7_9PSEU</name>
<sequence>MTTDAGKAAVAALTQKLLAAWAYNDADAFADLFVEDGTMILAGVFCSGRDEIREHVAKEFEGRWKGTQVTGTPISIRSLGPDVTLLLSNGGILEAGETEVSEDSAIRASWLAVRRDGEWRLAAYQNSPRHDASATGSAARAA</sequence>
<dbReference type="NCBIfam" id="TIGR02246">
    <property type="entry name" value="SgcJ/EcaC family oxidoreductase"/>
    <property type="match status" value="1"/>
</dbReference>
<dbReference type="RefSeq" id="WP_378059039.1">
    <property type="nucleotide sequence ID" value="NZ_JBHSIS010000017.1"/>
</dbReference>
<accession>A0ABV9S8Q7</accession>
<protein>
    <submittedName>
        <fullName evidence="2">SgcJ/EcaC family oxidoreductase</fullName>
    </submittedName>
</protein>
<dbReference type="EMBL" id="JBHSIS010000017">
    <property type="protein sequence ID" value="MFC4857046.1"/>
    <property type="molecule type" value="Genomic_DNA"/>
</dbReference>
<dbReference type="Gene3D" id="3.10.450.50">
    <property type="match status" value="1"/>
</dbReference>
<evidence type="ECO:0000313" key="3">
    <source>
        <dbReference type="Proteomes" id="UP001595859"/>
    </source>
</evidence>
<evidence type="ECO:0000259" key="1">
    <source>
        <dbReference type="Pfam" id="PF13474"/>
    </source>
</evidence>
<keyword evidence="3" id="KW-1185">Reference proteome</keyword>
<comment type="caution">
    <text evidence="2">The sequence shown here is derived from an EMBL/GenBank/DDBJ whole genome shotgun (WGS) entry which is preliminary data.</text>
</comment>